<dbReference type="CDD" id="cd16917">
    <property type="entry name" value="HATPase_UhpB-NarQ-NarX-like"/>
    <property type="match status" value="1"/>
</dbReference>
<dbReference type="AlphaFoldDB" id="A0A401YZB3"/>
<evidence type="ECO:0000256" key="1">
    <source>
        <dbReference type="ARBA" id="ARBA00000085"/>
    </source>
</evidence>
<dbReference type="InterPro" id="IPR050482">
    <property type="entry name" value="Sensor_HK_TwoCompSys"/>
</dbReference>
<evidence type="ECO:0000256" key="5">
    <source>
        <dbReference type="ARBA" id="ARBA00022741"/>
    </source>
</evidence>
<dbReference type="Pfam" id="PF07730">
    <property type="entry name" value="HisKA_3"/>
    <property type="match status" value="1"/>
</dbReference>
<feature type="domain" description="Signal transduction histidine kinase subgroup 3 dimerisation and phosphoacceptor" evidence="10">
    <location>
        <begin position="201"/>
        <end position="266"/>
    </location>
</feature>
<evidence type="ECO:0000313" key="11">
    <source>
        <dbReference type="EMBL" id="GCD99928.1"/>
    </source>
</evidence>
<dbReference type="EC" id="2.7.13.3" evidence="2"/>
<protein>
    <recommendedName>
        <fullName evidence="2">histidine kinase</fullName>
        <ecNumber evidence="2">2.7.13.3</ecNumber>
    </recommendedName>
</protein>
<evidence type="ECO:0000256" key="4">
    <source>
        <dbReference type="ARBA" id="ARBA00022679"/>
    </source>
</evidence>
<accession>A0A401YZB3</accession>
<evidence type="ECO:0000259" key="10">
    <source>
        <dbReference type="Pfam" id="PF07730"/>
    </source>
</evidence>
<dbReference type="Gene3D" id="3.30.565.10">
    <property type="entry name" value="Histidine kinase-like ATPase, C-terminal domain"/>
    <property type="match status" value="1"/>
</dbReference>
<organism evidence="11 12">
    <name type="scientific">Embleya hyalina</name>
    <dbReference type="NCBI Taxonomy" id="516124"/>
    <lineage>
        <taxon>Bacteria</taxon>
        <taxon>Bacillati</taxon>
        <taxon>Actinomycetota</taxon>
        <taxon>Actinomycetes</taxon>
        <taxon>Kitasatosporales</taxon>
        <taxon>Streptomycetaceae</taxon>
        <taxon>Embleya</taxon>
    </lineage>
</organism>
<dbReference type="GO" id="GO:0016020">
    <property type="term" value="C:membrane"/>
    <property type="evidence" value="ECO:0007669"/>
    <property type="project" value="InterPro"/>
</dbReference>
<dbReference type="GO" id="GO:0005524">
    <property type="term" value="F:ATP binding"/>
    <property type="evidence" value="ECO:0007669"/>
    <property type="project" value="UniProtKB-KW"/>
</dbReference>
<dbReference type="InterPro" id="IPR036890">
    <property type="entry name" value="HATPase_C_sf"/>
</dbReference>
<keyword evidence="9" id="KW-0812">Transmembrane</keyword>
<dbReference type="Gene3D" id="1.20.5.1930">
    <property type="match status" value="1"/>
</dbReference>
<reference evidence="11 12" key="1">
    <citation type="submission" date="2018-12" db="EMBL/GenBank/DDBJ databases">
        <title>Draft genome sequence of Embleya hyalina NBRC 13850T.</title>
        <authorList>
            <person name="Komaki H."/>
            <person name="Hosoyama A."/>
            <person name="Kimura A."/>
            <person name="Ichikawa N."/>
            <person name="Tamura T."/>
        </authorList>
    </citation>
    <scope>NUCLEOTIDE SEQUENCE [LARGE SCALE GENOMIC DNA]</scope>
    <source>
        <strain evidence="11 12">NBRC 13850</strain>
    </source>
</reference>
<keyword evidence="5" id="KW-0547">Nucleotide-binding</keyword>
<gene>
    <name evidence="11" type="ORF">EHYA_07652</name>
</gene>
<evidence type="ECO:0000256" key="9">
    <source>
        <dbReference type="SAM" id="Phobius"/>
    </source>
</evidence>
<keyword evidence="6 11" id="KW-0418">Kinase</keyword>
<evidence type="ECO:0000256" key="8">
    <source>
        <dbReference type="ARBA" id="ARBA00023012"/>
    </source>
</evidence>
<name>A0A401YZB3_9ACTN</name>
<feature type="transmembrane region" description="Helical" evidence="9">
    <location>
        <begin position="123"/>
        <end position="142"/>
    </location>
</feature>
<evidence type="ECO:0000256" key="7">
    <source>
        <dbReference type="ARBA" id="ARBA00022840"/>
    </source>
</evidence>
<keyword evidence="12" id="KW-1185">Reference proteome</keyword>
<feature type="transmembrane region" description="Helical" evidence="9">
    <location>
        <begin position="148"/>
        <end position="167"/>
    </location>
</feature>
<evidence type="ECO:0000256" key="6">
    <source>
        <dbReference type="ARBA" id="ARBA00022777"/>
    </source>
</evidence>
<keyword evidence="7" id="KW-0067">ATP-binding</keyword>
<evidence type="ECO:0000256" key="3">
    <source>
        <dbReference type="ARBA" id="ARBA00022553"/>
    </source>
</evidence>
<dbReference type="GO" id="GO:0000155">
    <property type="term" value="F:phosphorelay sensor kinase activity"/>
    <property type="evidence" value="ECO:0007669"/>
    <property type="project" value="InterPro"/>
</dbReference>
<keyword evidence="4" id="KW-0808">Transferase</keyword>
<dbReference type="SUPFAM" id="SSF55874">
    <property type="entry name" value="ATPase domain of HSP90 chaperone/DNA topoisomerase II/histidine kinase"/>
    <property type="match status" value="1"/>
</dbReference>
<keyword evidence="9" id="KW-0472">Membrane</keyword>
<sequence length="421" mass="45717">MSDQTSAWQRPLPLHLPGLAPPIRRDCAIGGVVLAGALVLLFTRSYVVWSVWDPSPWLRLGPLLLLTLAQCHRSSSPRFALALGLVGEGLDTALGPSIGGLIMWSDVLYAVAVYGSSRLAWRLLYGNLAFLVVTTITIWATIRSFRVFVLAVFYIGLVAISPVLTGFSVREHREKAEVERLRSAQTARLAELDHQAAVIAERARMARELHDVIANHLSAVAVQSTAALSVKSLDEARLREALEVIRESSVQGLTEMRRMIGLLRSENTPEEPVSVPRLAETDRLVEHVRRAGLLVDIEIVGVVRELPTPVDLAAYRVVQETLTNALKHATPQRLRLVFAYRADDVVITGENGIDPEHVTGLPGARAGLVGMSERVSLLGGLFEAGPRDGRWHLRAELPCGDDVVLDAGIKNAPTGPKGGTG</sequence>
<comment type="caution">
    <text evidence="11">The sequence shown here is derived from an EMBL/GenBank/DDBJ whole genome shotgun (WGS) entry which is preliminary data.</text>
</comment>
<evidence type="ECO:0000256" key="2">
    <source>
        <dbReference type="ARBA" id="ARBA00012438"/>
    </source>
</evidence>
<dbReference type="GO" id="GO:0046983">
    <property type="term" value="F:protein dimerization activity"/>
    <property type="evidence" value="ECO:0007669"/>
    <property type="project" value="InterPro"/>
</dbReference>
<feature type="transmembrane region" description="Helical" evidence="9">
    <location>
        <begin position="27"/>
        <end position="52"/>
    </location>
</feature>
<dbReference type="Proteomes" id="UP000286931">
    <property type="component" value="Unassembled WGS sequence"/>
</dbReference>
<dbReference type="PANTHER" id="PTHR24421:SF10">
    <property type="entry name" value="NITRATE_NITRITE SENSOR PROTEIN NARQ"/>
    <property type="match status" value="1"/>
</dbReference>
<dbReference type="EMBL" id="BIFH01000035">
    <property type="protein sequence ID" value="GCD99928.1"/>
    <property type="molecule type" value="Genomic_DNA"/>
</dbReference>
<feature type="transmembrane region" description="Helical" evidence="9">
    <location>
        <begin position="93"/>
        <end position="111"/>
    </location>
</feature>
<dbReference type="PANTHER" id="PTHR24421">
    <property type="entry name" value="NITRATE/NITRITE SENSOR PROTEIN NARX-RELATED"/>
    <property type="match status" value="1"/>
</dbReference>
<comment type="catalytic activity">
    <reaction evidence="1">
        <text>ATP + protein L-histidine = ADP + protein N-phospho-L-histidine.</text>
        <dbReference type="EC" id="2.7.13.3"/>
    </reaction>
</comment>
<dbReference type="InterPro" id="IPR011712">
    <property type="entry name" value="Sig_transdc_His_kin_sub3_dim/P"/>
</dbReference>
<keyword evidence="3" id="KW-0597">Phosphoprotein</keyword>
<evidence type="ECO:0000313" key="12">
    <source>
        <dbReference type="Proteomes" id="UP000286931"/>
    </source>
</evidence>
<proteinExistence type="predicted"/>
<dbReference type="RefSeq" id="WP_218043196.1">
    <property type="nucleotide sequence ID" value="NZ_BIFH01000035.1"/>
</dbReference>
<keyword evidence="9" id="KW-1133">Transmembrane helix</keyword>
<keyword evidence="8" id="KW-0902">Two-component regulatory system</keyword>